<reference evidence="2" key="1">
    <citation type="journal article" date="2023" name="Front. Plant Sci.">
        <title>Chromosomal-level genome assembly of Melastoma candidum provides insights into trichome evolution.</title>
        <authorList>
            <person name="Zhong Y."/>
            <person name="Wu W."/>
            <person name="Sun C."/>
            <person name="Zou P."/>
            <person name="Liu Y."/>
            <person name="Dai S."/>
            <person name="Zhou R."/>
        </authorList>
    </citation>
    <scope>NUCLEOTIDE SEQUENCE [LARGE SCALE GENOMIC DNA]</scope>
</reference>
<dbReference type="Proteomes" id="UP001057402">
    <property type="component" value="Chromosome 9"/>
</dbReference>
<evidence type="ECO:0000313" key="2">
    <source>
        <dbReference type="Proteomes" id="UP001057402"/>
    </source>
</evidence>
<proteinExistence type="predicted"/>
<protein>
    <submittedName>
        <fullName evidence="1">Uncharacterized protein</fullName>
    </submittedName>
</protein>
<sequence length="87" mass="9708">MMVCSISEHGDYPMPSILRNKFEGCLYVENFLKGDLCYAGFDGSRMTSPEASVLTLTTSRLFPCARINNGLLPTRVPTVRIFGWEGQ</sequence>
<gene>
    <name evidence="1" type="ORF">MLD38_030233</name>
</gene>
<accession>A0ACB9MKN6</accession>
<evidence type="ECO:0000313" key="1">
    <source>
        <dbReference type="EMBL" id="KAI4324777.1"/>
    </source>
</evidence>
<organism evidence="1 2">
    <name type="scientific">Melastoma candidum</name>
    <dbReference type="NCBI Taxonomy" id="119954"/>
    <lineage>
        <taxon>Eukaryota</taxon>
        <taxon>Viridiplantae</taxon>
        <taxon>Streptophyta</taxon>
        <taxon>Embryophyta</taxon>
        <taxon>Tracheophyta</taxon>
        <taxon>Spermatophyta</taxon>
        <taxon>Magnoliopsida</taxon>
        <taxon>eudicotyledons</taxon>
        <taxon>Gunneridae</taxon>
        <taxon>Pentapetalae</taxon>
        <taxon>rosids</taxon>
        <taxon>malvids</taxon>
        <taxon>Myrtales</taxon>
        <taxon>Melastomataceae</taxon>
        <taxon>Melastomatoideae</taxon>
        <taxon>Melastomateae</taxon>
        <taxon>Melastoma</taxon>
    </lineage>
</organism>
<name>A0ACB9MKN6_9MYRT</name>
<comment type="caution">
    <text evidence="1">The sequence shown here is derived from an EMBL/GenBank/DDBJ whole genome shotgun (WGS) entry which is preliminary data.</text>
</comment>
<dbReference type="EMBL" id="CM042888">
    <property type="protein sequence ID" value="KAI4324777.1"/>
    <property type="molecule type" value="Genomic_DNA"/>
</dbReference>
<keyword evidence="2" id="KW-1185">Reference proteome</keyword>